<dbReference type="EMBL" id="ML769524">
    <property type="protein sequence ID" value="KAE9395857.1"/>
    <property type="molecule type" value="Genomic_DNA"/>
</dbReference>
<keyword evidence="2" id="KW-1185">Reference proteome</keyword>
<protein>
    <recommendedName>
        <fullName evidence="3">N-acetyltransferase domain-containing protein</fullName>
    </recommendedName>
</protein>
<reference evidence="1" key="1">
    <citation type="journal article" date="2019" name="Environ. Microbiol.">
        <title>Fungal ecological strategies reflected in gene transcription - a case study of two litter decomposers.</title>
        <authorList>
            <person name="Barbi F."/>
            <person name="Kohler A."/>
            <person name="Barry K."/>
            <person name="Baskaran P."/>
            <person name="Daum C."/>
            <person name="Fauchery L."/>
            <person name="Ihrmark K."/>
            <person name="Kuo A."/>
            <person name="LaButti K."/>
            <person name="Lipzen A."/>
            <person name="Morin E."/>
            <person name="Grigoriev I.V."/>
            <person name="Henrissat B."/>
            <person name="Lindahl B."/>
            <person name="Martin F."/>
        </authorList>
    </citation>
    <scope>NUCLEOTIDE SEQUENCE</scope>
    <source>
        <strain evidence="1">JB14</strain>
    </source>
</reference>
<gene>
    <name evidence="1" type="ORF">BT96DRAFT_1021764</name>
</gene>
<accession>A0A6A4HF54</accession>
<sequence>MESHLNSKPRMQGVVERFSVADGTISEEEVDKIVDMSVRAFEYARDKDGDISQDALIGHDWSLAPAYYRHIVLAGMFTGGLYGVRDKESQDIVAVGVWWGPGDKSDKLEEFKRKIGLYDFLDGLKPQFREWYSRTIPVLIKEQETFFTDEERARRWWCIHLCTEPRYHGRGLARLIIDSIHDKARKTIPGGFVGLGAGVEVNVKKYQSLGFRERGVVSTPIVASDMEVTIHVLSRED</sequence>
<name>A0A6A4HF54_9AGAR</name>
<dbReference type="AlphaFoldDB" id="A0A6A4HF54"/>
<evidence type="ECO:0000313" key="1">
    <source>
        <dbReference type="EMBL" id="KAE9395857.1"/>
    </source>
</evidence>
<dbReference type="Proteomes" id="UP000799118">
    <property type="component" value="Unassembled WGS sequence"/>
</dbReference>
<evidence type="ECO:0000313" key="2">
    <source>
        <dbReference type="Proteomes" id="UP000799118"/>
    </source>
</evidence>
<dbReference type="OrthoDB" id="61113at2759"/>
<organism evidence="1 2">
    <name type="scientific">Gymnopus androsaceus JB14</name>
    <dbReference type="NCBI Taxonomy" id="1447944"/>
    <lineage>
        <taxon>Eukaryota</taxon>
        <taxon>Fungi</taxon>
        <taxon>Dikarya</taxon>
        <taxon>Basidiomycota</taxon>
        <taxon>Agaricomycotina</taxon>
        <taxon>Agaricomycetes</taxon>
        <taxon>Agaricomycetidae</taxon>
        <taxon>Agaricales</taxon>
        <taxon>Marasmiineae</taxon>
        <taxon>Omphalotaceae</taxon>
        <taxon>Gymnopus</taxon>
    </lineage>
</organism>
<proteinExistence type="predicted"/>
<dbReference type="SUPFAM" id="SSF55729">
    <property type="entry name" value="Acyl-CoA N-acyltransferases (Nat)"/>
    <property type="match status" value="1"/>
</dbReference>
<evidence type="ECO:0008006" key="3">
    <source>
        <dbReference type="Google" id="ProtNLM"/>
    </source>
</evidence>
<dbReference type="InterPro" id="IPR016181">
    <property type="entry name" value="Acyl_CoA_acyltransferase"/>
</dbReference>
<dbReference type="Gene3D" id="3.40.630.30">
    <property type="match status" value="1"/>
</dbReference>